<dbReference type="STRING" id="644352.J3NHB1"/>
<evidence type="ECO:0000313" key="4">
    <source>
        <dbReference type="Proteomes" id="UP000006039"/>
    </source>
</evidence>
<evidence type="ECO:0000256" key="1">
    <source>
        <dbReference type="SAM" id="MobiDB-lite"/>
    </source>
</evidence>
<gene>
    <name evidence="3" type="primary">20341106</name>
    <name evidence="2" type="ORF">GGTG_00648</name>
</gene>
<accession>J3NHB1</accession>
<dbReference type="eggNOG" id="ENOG502SCE7">
    <property type="taxonomic scope" value="Eukaryota"/>
</dbReference>
<evidence type="ECO:0000313" key="2">
    <source>
        <dbReference type="EMBL" id="EJT80654.1"/>
    </source>
</evidence>
<dbReference type="AlphaFoldDB" id="J3NHB1"/>
<reference evidence="2" key="3">
    <citation type="submission" date="2010-09" db="EMBL/GenBank/DDBJ databases">
        <title>Annotation of Gaeumannomyces graminis var. tritici R3-111a-1.</title>
        <authorList>
            <consortium name="The Broad Institute Genome Sequencing Platform"/>
            <person name="Ma L.-J."/>
            <person name="Dead R."/>
            <person name="Young S.K."/>
            <person name="Zeng Q."/>
            <person name="Gargeya S."/>
            <person name="Fitzgerald M."/>
            <person name="Haas B."/>
            <person name="Abouelleil A."/>
            <person name="Alvarado L."/>
            <person name="Arachchi H.M."/>
            <person name="Berlin A."/>
            <person name="Brown A."/>
            <person name="Chapman S.B."/>
            <person name="Chen Z."/>
            <person name="Dunbar C."/>
            <person name="Freedman E."/>
            <person name="Gearin G."/>
            <person name="Gellesch M."/>
            <person name="Goldberg J."/>
            <person name="Griggs A."/>
            <person name="Gujja S."/>
            <person name="Heiman D."/>
            <person name="Howarth C."/>
            <person name="Larson L."/>
            <person name="Lui A."/>
            <person name="MacDonald P.J.P."/>
            <person name="Mehta T."/>
            <person name="Montmayeur A."/>
            <person name="Murphy C."/>
            <person name="Neiman D."/>
            <person name="Pearson M."/>
            <person name="Priest M."/>
            <person name="Roberts A."/>
            <person name="Saif S."/>
            <person name="Shea T."/>
            <person name="Shenoy N."/>
            <person name="Sisk P."/>
            <person name="Stolte C."/>
            <person name="Sykes S."/>
            <person name="Yandava C."/>
            <person name="Wortman J."/>
            <person name="Nusbaum C."/>
            <person name="Birren B."/>
        </authorList>
    </citation>
    <scope>NUCLEOTIDE SEQUENCE</scope>
    <source>
        <strain evidence="2">R3-111a-1</strain>
    </source>
</reference>
<dbReference type="OrthoDB" id="5279705at2759"/>
<reference evidence="4" key="1">
    <citation type="submission" date="2010-07" db="EMBL/GenBank/DDBJ databases">
        <title>The genome sequence of Gaeumannomyces graminis var. tritici strain R3-111a-1.</title>
        <authorList>
            <consortium name="The Broad Institute Genome Sequencing Platform"/>
            <person name="Ma L.-J."/>
            <person name="Dead R."/>
            <person name="Young S."/>
            <person name="Zeng Q."/>
            <person name="Koehrsen M."/>
            <person name="Alvarado L."/>
            <person name="Berlin A."/>
            <person name="Chapman S.B."/>
            <person name="Chen Z."/>
            <person name="Freedman E."/>
            <person name="Gellesch M."/>
            <person name="Goldberg J."/>
            <person name="Griggs A."/>
            <person name="Gujja S."/>
            <person name="Heilman E.R."/>
            <person name="Heiman D."/>
            <person name="Hepburn T."/>
            <person name="Howarth C."/>
            <person name="Jen D."/>
            <person name="Larson L."/>
            <person name="Mehta T."/>
            <person name="Neiman D."/>
            <person name="Pearson M."/>
            <person name="Roberts A."/>
            <person name="Saif S."/>
            <person name="Shea T."/>
            <person name="Shenoy N."/>
            <person name="Sisk P."/>
            <person name="Stolte C."/>
            <person name="Sykes S."/>
            <person name="Walk T."/>
            <person name="White J."/>
            <person name="Yandava C."/>
            <person name="Haas B."/>
            <person name="Nusbaum C."/>
            <person name="Birren B."/>
        </authorList>
    </citation>
    <scope>NUCLEOTIDE SEQUENCE [LARGE SCALE GENOMIC DNA]</scope>
    <source>
        <strain evidence="4">R3-111a-1</strain>
    </source>
</reference>
<protein>
    <submittedName>
        <fullName evidence="2 3">Uncharacterized protein</fullName>
    </submittedName>
</protein>
<dbReference type="HOGENOM" id="CLU_070839_1_0_1"/>
<evidence type="ECO:0000313" key="3">
    <source>
        <dbReference type="EnsemblFungi" id="EJT80654"/>
    </source>
</evidence>
<dbReference type="EMBL" id="GL385395">
    <property type="protein sequence ID" value="EJT80654.1"/>
    <property type="molecule type" value="Genomic_DNA"/>
</dbReference>
<reference evidence="2" key="2">
    <citation type="submission" date="2010-07" db="EMBL/GenBank/DDBJ databases">
        <authorList>
            <consortium name="The Broad Institute Genome Sequencing Platform"/>
            <consortium name="Broad Institute Genome Sequencing Center for Infectious Disease"/>
            <person name="Ma L.-J."/>
            <person name="Dead R."/>
            <person name="Young S."/>
            <person name="Zeng Q."/>
            <person name="Koehrsen M."/>
            <person name="Alvarado L."/>
            <person name="Berlin A."/>
            <person name="Chapman S.B."/>
            <person name="Chen Z."/>
            <person name="Freedman E."/>
            <person name="Gellesch M."/>
            <person name="Goldberg J."/>
            <person name="Griggs A."/>
            <person name="Gujja S."/>
            <person name="Heilman E.R."/>
            <person name="Heiman D."/>
            <person name="Hepburn T."/>
            <person name="Howarth C."/>
            <person name="Jen D."/>
            <person name="Larson L."/>
            <person name="Mehta T."/>
            <person name="Neiman D."/>
            <person name="Pearson M."/>
            <person name="Roberts A."/>
            <person name="Saif S."/>
            <person name="Shea T."/>
            <person name="Shenoy N."/>
            <person name="Sisk P."/>
            <person name="Stolte C."/>
            <person name="Sykes S."/>
            <person name="Walk T."/>
            <person name="White J."/>
            <person name="Yandava C."/>
            <person name="Haas B."/>
            <person name="Nusbaum C."/>
            <person name="Birren B."/>
        </authorList>
    </citation>
    <scope>NUCLEOTIDE SEQUENCE</scope>
    <source>
        <strain evidence="2">R3-111a-1</strain>
    </source>
</reference>
<feature type="region of interest" description="Disordered" evidence="1">
    <location>
        <begin position="21"/>
        <end position="81"/>
    </location>
</feature>
<proteinExistence type="predicted"/>
<feature type="compositionally biased region" description="Low complexity" evidence="1">
    <location>
        <begin position="176"/>
        <end position="195"/>
    </location>
</feature>
<sequence>MFSIMPLPIFKDYLPAHHNPTTVPSPLSSSPIRASSPPQPLSPRDANERRQIQSSPIKPSSMFKYASRPARPNPVARGREGFQEARRNLFLKKVQQRSDDKRWERRGVENKLQSAEWFEMDRARRQAKMLDREGMITESDIADAEGLYDEFDQCPDDMMADAMLQEEEAEFEALISSSGVSQPQSSGGPGRPASPHWSDDDYDALFMDLISEQGNQLPISSSDVEMS</sequence>
<name>J3NHB1_GAET3</name>
<keyword evidence="4" id="KW-1185">Reference proteome</keyword>
<feature type="region of interest" description="Disordered" evidence="1">
    <location>
        <begin position="171"/>
        <end position="204"/>
    </location>
</feature>
<reference evidence="3" key="4">
    <citation type="journal article" date="2015" name="G3 (Bethesda)">
        <title>Genome sequences of three phytopathogenic species of the Magnaporthaceae family of fungi.</title>
        <authorList>
            <person name="Okagaki L.H."/>
            <person name="Nunes C.C."/>
            <person name="Sailsbery J."/>
            <person name="Clay B."/>
            <person name="Brown D."/>
            <person name="John T."/>
            <person name="Oh Y."/>
            <person name="Young N."/>
            <person name="Fitzgerald M."/>
            <person name="Haas B.J."/>
            <person name="Zeng Q."/>
            <person name="Young S."/>
            <person name="Adiconis X."/>
            <person name="Fan L."/>
            <person name="Levin J.Z."/>
            <person name="Mitchell T.K."/>
            <person name="Okubara P.A."/>
            <person name="Farman M.L."/>
            <person name="Kohn L.M."/>
            <person name="Birren B."/>
            <person name="Ma L.-J."/>
            <person name="Dean R.A."/>
        </authorList>
    </citation>
    <scope>NUCLEOTIDE SEQUENCE</scope>
    <source>
        <strain evidence="3">R3-111a-1</strain>
    </source>
</reference>
<reference evidence="3" key="5">
    <citation type="submission" date="2018-04" db="UniProtKB">
        <authorList>
            <consortium name="EnsemblFungi"/>
        </authorList>
    </citation>
    <scope>IDENTIFICATION</scope>
    <source>
        <strain evidence="3">R3-111a-1</strain>
    </source>
</reference>
<organism evidence="2">
    <name type="scientific">Gaeumannomyces tritici (strain R3-111a-1)</name>
    <name type="common">Wheat and barley take-all root rot fungus</name>
    <name type="synonym">Gaeumannomyces graminis var. tritici</name>
    <dbReference type="NCBI Taxonomy" id="644352"/>
    <lineage>
        <taxon>Eukaryota</taxon>
        <taxon>Fungi</taxon>
        <taxon>Dikarya</taxon>
        <taxon>Ascomycota</taxon>
        <taxon>Pezizomycotina</taxon>
        <taxon>Sordariomycetes</taxon>
        <taxon>Sordariomycetidae</taxon>
        <taxon>Magnaporthales</taxon>
        <taxon>Magnaporthaceae</taxon>
        <taxon>Gaeumannomyces</taxon>
    </lineage>
</organism>
<dbReference type="RefSeq" id="XP_009216663.1">
    <property type="nucleotide sequence ID" value="XM_009218399.1"/>
</dbReference>
<dbReference type="VEuPathDB" id="FungiDB:GGTG_00648"/>
<feature type="compositionally biased region" description="Low complexity" evidence="1">
    <location>
        <begin position="21"/>
        <end position="36"/>
    </location>
</feature>
<dbReference type="EnsemblFungi" id="EJT80654">
    <property type="protein sequence ID" value="EJT80654"/>
    <property type="gene ID" value="GGTG_00648"/>
</dbReference>
<dbReference type="GeneID" id="20341106"/>
<dbReference type="Proteomes" id="UP000006039">
    <property type="component" value="Unassembled WGS sequence"/>
</dbReference>